<organism evidence="2 3">
    <name type="scientific">Hymenobacter terrestris</name>
    <dbReference type="NCBI Taxonomy" id="2748310"/>
    <lineage>
        <taxon>Bacteria</taxon>
        <taxon>Pseudomonadati</taxon>
        <taxon>Bacteroidota</taxon>
        <taxon>Cytophagia</taxon>
        <taxon>Cytophagales</taxon>
        <taxon>Hymenobacteraceae</taxon>
        <taxon>Hymenobacter</taxon>
    </lineage>
</organism>
<comment type="caution">
    <text evidence="2">The sequence shown here is derived from an EMBL/GenBank/DDBJ whole genome shotgun (WGS) entry which is preliminary data.</text>
</comment>
<name>A0ABX2Q6Y3_9BACT</name>
<feature type="transmembrane region" description="Helical" evidence="1">
    <location>
        <begin position="42"/>
        <end position="62"/>
    </location>
</feature>
<feature type="transmembrane region" description="Helical" evidence="1">
    <location>
        <begin position="12"/>
        <end position="30"/>
    </location>
</feature>
<proteinExistence type="predicted"/>
<dbReference type="RefSeq" id="WP_176901463.1">
    <property type="nucleotide sequence ID" value="NZ_JABKAV010000109.1"/>
</dbReference>
<protein>
    <submittedName>
        <fullName evidence="2">Uncharacterized protein</fullName>
    </submittedName>
</protein>
<evidence type="ECO:0000313" key="2">
    <source>
        <dbReference type="EMBL" id="NVO86734.1"/>
    </source>
</evidence>
<keyword evidence="1" id="KW-0472">Membrane</keyword>
<evidence type="ECO:0000256" key="1">
    <source>
        <dbReference type="SAM" id="Phobius"/>
    </source>
</evidence>
<evidence type="ECO:0000313" key="3">
    <source>
        <dbReference type="Proteomes" id="UP000626554"/>
    </source>
</evidence>
<accession>A0ABX2Q6Y3</accession>
<sequence length="97" mass="10516">MNSNVTLNFNQRGILGISLIVFGLVLAFGAKRVGIGSELILRGMHALAFFTGLVGSAFFFSYTHRQRFAQMKSALIGIAVIGVVTITQALFSQRSFC</sequence>
<dbReference type="Proteomes" id="UP000626554">
    <property type="component" value="Unassembled WGS sequence"/>
</dbReference>
<reference evidence="2 3" key="1">
    <citation type="submission" date="2020-05" db="EMBL/GenBank/DDBJ databases">
        <title>Hymenobacter terrestris sp. nov. and Hymenobacter lapidiphilus sp. nov., isolated from regoliths in Antarctica.</title>
        <authorList>
            <person name="Sedlacek I."/>
            <person name="Pantucek R."/>
            <person name="Zeman M."/>
            <person name="Holochova P."/>
            <person name="Kralova S."/>
            <person name="Stankova E."/>
            <person name="Sedo O."/>
            <person name="Micenkova L."/>
            <person name="Svec P."/>
            <person name="Gupta V."/>
            <person name="Sood U."/>
            <person name="Korpole U.S."/>
            <person name="Lal R."/>
        </authorList>
    </citation>
    <scope>NUCLEOTIDE SEQUENCE [LARGE SCALE GENOMIC DNA]</scope>
    <source>
        <strain evidence="2 3">P5252</strain>
    </source>
</reference>
<dbReference type="EMBL" id="JABKAV010000109">
    <property type="protein sequence ID" value="NVO86734.1"/>
    <property type="molecule type" value="Genomic_DNA"/>
</dbReference>
<keyword evidence="1" id="KW-0812">Transmembrane</keyword>
<keyword evidence="1" id="KW-1133">Transmembrane helix</keyword>
<gene>
    <name evidence="2" type="ORF">HW556_17765</name>
</gene>
<keyword evidence="3" id="KW-1185">Reference proteome</keyword>
<feature type="transmembrane region" description="Helical" evidence="1">
    <location>
        <begin position="74"/>
        <end position="91"/>
    </location>
</feature>